<keyword evidence="2 7" id="KW-0698">rRNA processing</keyword>
<dbReference type="SMART" id="SM01206">
    <property type="entry name" value="Fibrillarin"/>
    <property type="match status" value="1"/>
</dbReference>
<reference evidence="8" key="2">
    <citation type="submission" date="2021-05" db="EMBL/GenBank/DDBJ databases">
        <title>Protein family content uncovers lineage relationships and bacterial pathway maintenance mechanisms in DPANN archaea.</title>
        <authorList>
            <person name="Castelle C.J."/>
            <person name="Meheust R."/>
            <person name="Jaffe A.L."/>
            <person name="Seitz K."/>
            <person name="Gong X."/>
            <person name="Baker B.J."/>
            <person name="Banfield J.F."/>
        </authorList>
    </citation>
    <scope>NUCLEOTIDE SEQUENCE</scope>
    <source>
        <strain evidence="8">RIFCSPHIGHO2_01_FULL_AR10_44_11</strain>
    </source>
</reference>
<dbReference type="Proteomes" id="UP000677687">
    <property type="component" value="Unassembled WGS sequence"/>
</dbReference>
<dbReference type="GO" id="GO:1990259">
    <property type="term" value="F:histone H2AQ104 methyltransferase activity"/>
    <property type="evidence" value="ECO:0007669"/>
    <property type="project" value="TreeGrafter"/>
</dbReference>
<evidence type="ECO:0000313" key="9">
    <source>
        <dbReference type="Proteomes" id="UP000677687"/>
    </source>
</evidence>
<dbReference type="NCBIfam" id="NF003276">
    <property type="entry name" value="PRK04266.1-2"/>
    <property type="match status" value="1"/>
</dbReference>
<sequence>MQAQLKLQEIFPGIYSYGNRLLTRNLAPGKKVYGEGLFSISGTEYRNWDPFRSKLCGAMKKGLKKIPIKSGANILYLGSAEGTTISHISDIIGEEGIAFGVDVSARVMKKFLYLCETRKNLVPILADANSPEGYAEYLEGTKIDLLYQDISQKNQTEIFIKNAQAYLPRNNYALIAIKARSISSEGSTKMIFENAKRELEKEFEIEQSLNLAPFDKEHEMVLCRRK</sequence>
<feature type="binding site" evidence="7">
    <location>
        <begin position="102"/>
        <end position="103"/>
    </location>
    <ligand>
        <name>S-adenosyl-L-methionine</name>
        <dbReference type="ChEBI" id="CHEBI:59789"/>
    </ligand>
</feature>
<dbReference type="InterPro" id="IPR000692">
    <property type="entry name" value="Fibrillarin"/>
</dbReference>
<evidence type="ECO:0000256" key="1">
    <source>
        <dbReference type="ARBA" id="ARBA00010632"/>
    </source>
</evidence>
<evidence type="ECO:0000256" key="5">
    <source>
        <dbReference type="ARBA" id="ARBA00022694"/>
    </source>
</evidence>
<dbReference type="GO" id="GO:0008033">
    <property type="term" value="P:tRNA processing"/>
    <property type="evidence" value="ECO:0007669"/>
    <property type="project" value="UniProtKB-UniRule"/>
</dbReference>
<evidence type="ECO:0000256" key="2">
    <source>
        <dbReference type="ARBA" id="ARBA00022552"/>
    </source>
</evidence>
<feature type="binding site" evidence="7">
    <location>
        <begin position="83"/>
        <end position="84"/>
    </location>
    <ligand>
        <name>S-adenosyl-L-methionine</name>
        <dbReference type="ChEBI" id="CHEBI:59789"/>
    </ligand>
</feature>
<evidence type="ECO:0000256" key="4">
    <source>
        <dbReference type="ARBA" id="ARBA00022679"/>
    </source>
</evidence>
<dbReference type="AlphaFoldDB" id="A0A8T4KU74"/>
<comment type="caution">
    <text evidence="8">The sequence shown here is derived from an EMBL/GenBank/DDBJ whole genome shotgun (WGS) entry which is preliminary data.</text>
</comment>
<dbReference type="GO" id="GO:0000494">
    <property type="term" value="P:box C/D sno(s)RNA 3'-end processing"/>
    <property type="evidence" value="ECO:0007669"/>
    <property type="project" value="TreeGrafter"/>
</dbReference>
<evidence type="ECO:0000313" key="8">
    <source>
        <dbReference type="EMBL" id="MBS3057092.1"/>
    </source>
</evidence>
<keyword evidence="6 7" id="KW-0694">RNA-binding</keyword>
<feature type="binding site" evidence="7">
    <location>
        <begin position="127"/>
        <end position="128"/>
    </location>
    <ligand>
        <name>S-adenosyl-L-methionine</name>
        <dbReference type="ChEBI" id="CHEBI:59789"/>
    </ligand>
</feature>
<keyword evidence="4 7" id="KW-0808">Transferase</keyword>
<dbReference type="PRINTS" id="PR00052">
    <property type="entry name" value="FIBRILLARIN"/>
</dbReference>
<proteinExistence type="inferred from homology"/>
<evidence type="ECO:0000256" key="7">
    <source>
        <dbReference type="HAMAP-Rule" id="MF_00351"/>
    </source>
</evidence>
<dbReference type="GO" id="GO:0008649">
    <property type="term" value="F:rRNA methyltransferase activity"/>
    <property type="evidence" value="ECO:0007669"/>
    <property type="project" value="TreeGrafter"/>
</dbReference>
<keyword evidence="3 7" id="KW-0489">Methyltransferase</keyword>
<dbReference type="HAMAP" id="MF_00351">
    <property type="entry name" value="RNA_methyltransf_FlpA"/>
    <property type="match status" value="1"/>
</dbReference>
<dbReference type="Gene3D" id="3.30.200.20">
    <property type="entry name" value="Phosphorylase Kinase, domain 1"/>
    <property type="match status" value="1"/>
</dbReference>
<dbReference type="PANTHER" id="PTHR10335">
    <property type="entry name" value="RRNA 2-O-METHYLTRANSFERASE FIBRILLARIN"/>
    <property type="match status" value="1"/>
</dbReference>
<dbReference type="SUPFAM" id="SSF53335">
    <property type="entry name" value="S-adenosyl-L-methionine-dependent methyltransferases"/>
    <property type="match status" value="1"/>
</dbReference>
<evidence type="ECO:0000256" key="3">
    <source>
        <dbReference type="ARBA" id="ARBA00022603"/>
    </source>
</evidence>
<dbReference type="EC" id="2.1.1.-" evidence="7"/>
<comment type="function">
    <text evidence="7">Involved in pre-rRNA and tRNA processing. Utilizes the methyl donor S-adenosyl-L-methionine to catalyze the site-specific 2'-hydroxyl methylation of ribose moieties in rRNA and tRNA. Site specificity is provided by a guide RNA that base pairs with the substrate. Methylation occurs at a characteristic distance from the sequence involved in base pairing with the guide RNA.</text>
</comment>
<organism evidence="8 9">
    <name type="scientific">Candidatus Iainarchaeum sp</name>
    <dbReference type="NCBI Taxonomy" id="3101447"/>
    <lineage>
        <taxon>Archaea</taxon>
        <taxon>Candidatus Iainarchaeota</taxon>
        <taxon>Candidatus Iainarchaeia</taxon>
        <taxon>Candidatus Iainarchaeales</taxon>
        <taxon>Candidatus Iainarchaeaceae</taxon>
        <taxon>Candidatus Iainarchaeum</taxon>
    </lineage>
</organism>
<keyword evidence="5 7" id="KW-0819">tRNA processing</keyword>
<name>A0A8T4KU74_9ARCH</name>
<gene>
    <name evidence="7" type="primary">flpA</name>
    <name evidence="8" type="ORF">J4415_00515</name>
</gene>
<dbReference type="Gene3D" id="3.40.50.150">
    <property type="entry name" value="Vaccinia Virus protein VP39"/>
    <property type="match status" value="1"/>
</dbReference>
<dbReference type="PANTHER" id="PTHR10335:SF17">
    <property type="entry name" value="FIBRILLARIN"/>
    <property type="match status" value="1"/>
</dbReference>
<reference evidence="8" key="1">
    <citation type="submission" date="2021-03" db="EMBL/GenBank/DDBJ databases">
        <authorList>
            <person name="Jaffe A."/>
        </authorList>
    </citation>
    <scope>NUCLEOTIDE SEQUENCE</scope>
    <source>
        <strain evidence="8">RIFCSPHIGHO2_01_FULL_AR10_44_11</strain>
    </source>
</reference>
<dbReference type="PIRSF" id="PIRSF006540">
    <property type="entry name" value="Nop17p"/>
    <property type="match status" value="1"/>
</dbReference>
<evidence type="ECO:0000256" key="6">
    <source>
        <dbReference type="ARBA" id="ARBA00022884"/>
    </source>
</evidence>
<comment type="subunit">
    <text evidence="7">Interacts with nop5. Component of box C/D small ribonucleoprotein (sRNP) particles that contain rpl7ae, FlpA and nop5, plus a guide RNA.</text>
</comment>
<accession>A0A8T4KU74</accession>
<feature type="binding site" evidence="7">
    <location>
        <begin position="149"/>
        <end position="152"/>
    </location>
    <ligand>
        <name>S-adenosyl-L-methionine</name>
        <dbReference type="ChEBI" id="CHEBI:59789"/>
    </ligand>
</feature>
<dbReference type="GO" id="GO:0003723">
    <property type="term" value="F:RNA binding"/>
    <property type="evidence" value="ECO:0007669"/>
    <property type="project" value="UniProtKB-UniRule"/>
</dbReference>
<dbReference type="EMBL" id="JAGVWD010000007">
    <property type="protein sequence ID" value="MBS3057092.1"/>
    <property type="molecule type" value="Genomic_DNA"/>
</dbReference>
<dbReference type="InterPro" id="IPR029063">
    <property type="entry name" value="SAM-dependent_MTases_sf"/>
</dbReference>
<comment type="similarity">
    <text evidence="1 7">Belongs to the methyltransferase superfamily. Fibrillarin family.</text>
</comment>
<protein>
    <recommendedName>
        <fullName evidence="7">Fibrillarin-like rRNA/tRNA 2'-O-methyltransferase</fullName>
        <ecNumber evidence="7">2.1.1.-</ecNumber>
    </recommendedName>
</protein>
<dbReference type="Pfam" id="PF01269">
    <property type="entry name" value="Fibrillarin"/>
    <property type="match status" value="1"/>
</dbReference>